<reference evidence="1" key="1">
    <citation type="journal article" date="2014" name="Front. Microbiol.">
        <title>High frequency of phylogenetically diverse reductive dehalogenase-homologous genes in deep subseafloor sedimentary metagenomes.</title>
        <authorList>
            <person name="Kawai M."/>
            <person name="Futagami T."/>
            <person name="Toyoda A."/>
            <person name="Takaki Y."/>
            <person name="Nishi S."/>
            <person name="Hori S."/>
            <person name="Arai W."/>
            <person name="Tsubouchi T."/>
            <person name="Morono Y."/>
            <person name="Uchiyama I."/>
            <person name="Ito T."/>
            <person name="Fujiyama A."/>
            <person name="Inagaki F."/>
            <person name="Takami H."/>
        </authorList>
    </citation>
    <scope>NUCLEOTIDE SEQUENCE</scope>
    <source>
        <strain evidence="1">Expedition CK06-06</strain>
    </source>
</reference>
<gene>
    <name evidence="1" type="ORF">S01H4_29226</name>
</gene>
<protein>
    <submittedName>
        <fullName evidence="1">Uncharacterized protein</fullName>
    </submittedName>
</protein>
<sequence>ATSIGEAVTQAQEIKGITSSSIIEIRHAEL</sequence>
<name>X1AZH2_9ZZZZ</name>
<feature type="non-terminal residue" evidence="1">
    <location>
        <position position="1"/>
    </location>
</feature>
<dbReference type="AlphaFoldDB" id="X1AZH2"/>
<proteinExistence type="predicted"/>
<comment type="caution">
    <text evidence="1">The sequence shown here is derived from an EMBL/GenBank/DDBJ whole genome shotgun (WGS) entry which is preliminary data.</text>
</comment>
<accession>X1AZH2</accession>
<dbReference type="EMBL" id="BART01014820">
    <property type="protein sequence ID" value="GAG77483.1"/>
    <property type="molecule type" value="Genomic_DNA"/>
</dbReference>
<organism evidence="1">
    <name type="scientific">marine sediment metagenome</name>
    <dbReference type="NCBI Taxonomy" id="412755"/>
    <lineage>
        <taxon>unclassified sequences</taxon>
        <taxon>metagenomes</taxon>
        <taxon>ecological metagenomes</taxon>
    </lineage>
</organism>
<evidence type="ECO:0000313" key="1">
    <source>
        <dbReference type="EMBL" id="GAG77483.1"/>
    </source>
</evidence>